<feature type="signal peptide" evidence="1">
    <location>
        <begin position="1"/>
        <end position="16"/>
    </location>
</feature>
<name>A0AA39CKL6_9EURO</name>
<evidence type="ECO:0000256" key="1">
    <source>
        <dbReference type="SAM" id="SignalP"/>
    </source>
</evidence>
<reference evidence="2" key="1">
    <citation type="submission" date="2022-10" db="EMBL/GenBank/DDBJ databases">
        <title>Culturing micro-colonial fungi from biological soil crusts in the Mojave desert and describing Neophaeococcomyces mojavensis, and introducing the new genera and species Taxawa tesnikishii.</title>
        <authorList>
            <person name="Kurbessoian T."/>
            <person name="Stajich J.E."/>
        </authorList>
    </citation>
    <scope>NUCLEOTIDE SEQUENCE</scope>
    <source>
        <strain evidence="2">TK_41</strain>
    </source>
</reference>
<gene>
    <name evidence="2" type="ORF">H2200_004917</name>
</gene>
<dbReference type="AlphaFoldDB" id="A0AA39CKL6"/>
<comment type="caution">
    <text evidence="2">The sequence shown here is derived from an EMBL/GenBank/DDBJ whole genome shotgun (WGS) entry which is preliminary data.</text>
</comment>
<dbReference type="EMBL" id="JAPDRK010000006">
    <property type="protein sequence ID" value="KAJ9611733.1"/>
    <property type="molecule type" value="Genomic_DNA"/>
</dbReference>
<sequence>MKLAWLPLGLATGALSTMVLPADSVCSWMPRHPKFDCSSSITCEPGWQSETGDYGENSAQTASAASSGEPLQFPDSFTNATMSQPGLSDPLIAQLKSDISTTATSKTCCRPTVDCWVLLTMISSSTGLVTEKFGKTTMTYIEDLETWKKAACCFVDYWLSCDCPETEIKKLK</sequence>
<protein>
    <submittedName>
        <fullName evidence="2">Uncharacterized protein</fullName>
    </submittedName>
</protein>
<proteinExistence type="predicted"/>
<keyword evidence="1" id="KW-0732">Signal</keyword>
<accession>A0AA39CKL6</accession>
<evidence type="ECO:0000313" key="2">
    <source>
        <dbReference type="EMBL" id="KAJ9611733.1"/>
    </source>
</evidence>
<feature type="chain" id="PRO_5041429605" evidence="1">
    <location>
        <begin position="17"/>
        <end position="172"/>
    </location>
</feature>
<evidence type="ECO:0000313" key="3">
    <source>
        <dbReference type="Proteomes" id="UP001172673"/>
    </source>
</evidence>
<dbReference type="Proteomes" id="UP001172673">
    <property type="component" value="Unassembled WGS sequence"/>
</dbReference>
<keyword evidence="3" id="KW-1185">Reference proteome</keyword>
<organism evidence="2 3">
    <name type="scientific">Cladophialophora chaetospira</name>
    <dbReference type="NCBI Taxonomy" id="386627"/>
    <lineage>
        <taxon>Eukaryota</taxon>
        <taxon>Fungi</taxon>
        <taxon>Dikarya</taxon>
        <taxon>Ascomycota</taxon>
        <taxon>Pezizomycotina</taxon>
        <taxon>Eurotiomycetes</taxon>
        <taxon>Chaetothyriomycetidae</taxon>
        <taxon>Chaetothyriales</taxon>
        <taxon>Herpotrichiellaceae</taxon>
        <taxon>Cladophialophora</taxon>
    </lineage>
</organism>